<accession>A0A101LWG1</accession>
<gene>
    <name evidence="1" type="ORF">ABT39_MTgene1693</name>
</gene>
<protein>
    <submittedName>
        <fullName evidence="1">Uncharacterized protein</fullName>
    </submittedName>
</protein>
<dbReference type="EMBL" id="LKAM01000011">
    <property type="protein sequence ID" value="KUM46591.1"/>
    <property type="molecule type" value="Genomic_DNA"/>
</dbReference>
<proteinExistence type="predicted"/>
<comment type="caution">
    <text evidence="1">The sequence shown here is derived from an EMBL/GenBank/DDBJ whole genome shotgun (WGS) entry which is preliminary data.</text>
</comment>
<keyword evidence="1" id="KW-0496">Mitochondrion</keyword>
<organism evidence="1">
    <name type="scientific">Picea glauca</name>
    <name type="common">White spruce</name>
    <name type="synonym">Pinus glauca</name>
    <dbReference type="NCBI Taxonomy" id="3330"/>
    <lineage>
        <taxon>Eukaryota</taxon>
        <taxon>Viridiplantae</taxon>
        <taxon>Streptophyta</taxon>
        <taxon>Embryophyta</taxon>
        <taxon>Tracheophyta</taxon>
        <taxon>Spermatophyta</taxon>
        <taxon>Pinopsida</taxon>
        <taxon>Pinidae</taxon>
        <taxon>Conifers I</taxon>
        <taxon>Pinales</taxon>
        <taxon>Pinaceae</taxon>
        <taxon>Picea</taxon>
    </lineage>
</organism>
<reference evidence="1" key="1">
    <citation type="journal article" date="2015" name="Genome Biol. Evol.">
        <title>Organellar Genomes of White Spruce (Picea glauca): Assembly and Annotation.</title>
        <authorList>
            <person name="Jackman S.D."/>
            <person name="Warren R.L."/>
            <person name="Gibb E.A."/>
            <person name="Vandervalk B.P."/>
            <person name="Mohamadi H."/>
            <person name="Chu J."/>
            <person name="Raymond A."/>
            <person name="Pleasance S."/>
            <person name="Coope R."/>
            <person name="Wildung M.R."/>
            <person name="Ritland C.E."/>
            <person name="Bousquet J."/>
            <person name="Jones S.J."/>
            <person name="Bohlmann J."/>
            <person name="Birol I."/>
        </authorList>
    </citation>
    <scope>NUCLEOTIDE SEQUENCE [LARGE SCALE GENOMIC DNA]</scope>
    <source>
        <tissue evidence="1">Flushing bud</tissue>
    </source>
</reference>
<geneLocation type="mitochondrion" evidence="1"/>
<evidence type="ECO:0000313" key="1">
    <source>
        <dbReference type="EMBL" id="KUM46591.1"/>
    </source>
</evidence>
<name>A0A101LWG1_PICGL</name>
<sequence length="63" mass="7093">MEGVLPLTHHSARNRGTEWVDTTLSLFTFTLPCLMNSGYHILSSGPVEPCPYDSSQEFELLYC</sequence>
<dbReference type="AlphaFoldDB" id="A0A101LWG1"/>